<dbReference type="InterPro" id="IPR029056">
    <property type="entry name" value="Ribokinase-like"/>
</dbReference>
<comment type="similarity">
    <text evidence="13">Belongs to the carbohydrate kinase PfkB family. Ribokinase subfamily.</text>
</comment>
<evidence type="ECO:0000256" key="2">
    <source>
        <dbReference type="ARBA" id="ARBA00012035"/>
    </source>
</evidence>
<feature type="active site" description="Proton acceptor" evidence="13">
    <location>
        <position position="252"/>
    </location>
</feature>
<keyword evidence="11 13" id="KW-0630">Potassium</keyword>
<evidence type="ECO:0000313" key="17">
    <source>
        <dbReference type="Proteomes" id="UP000198718"/>
    </source>
</evidence>
<comment type="pathway">
    <text evidence="13">Carbohydrate metabolism; D-ribose degradation; D-ribose 5-phosphate from beta-D-ribopyranose: step 2/2.</text>
</comment>
<evidence type="ECO:0000256" key="7">
    <source>
        <dbReference type="ARBA" id="ARBA00022741"/>
    </source>
</evidence>
<feature type="binding site" evidence="13">
    <location>
        <position position="246"/>
    </location>
    <ligand>
        <name>K(+)</name>
        <dbReference type="ChEBI" id="CHEBI:29103"/>
    </ligand>
</feature>
<keyword evidence="6 13" id="KW-0479">Metal-binding</keyword>
<gene>
    <name evidence="13" type="primary">rbsK</name>
    <name evidence="16" type="ORF">SAMN05660472_02479</name>
</gene>
<dbReference type="Proteomes" id="UP000198718">
    <property type="component" value="Unassembled WGS sequence"/>
</dbReference>
<name>A0A1G9GT17_9FIRM</name>
<dbReference type="NCBIfam" id="TIGR02152">
    <property type="entry name" value="D_ribokin_bact"/>
    <property type="match status" value="1"/>
</dbReference>
<comment type="catalytic activity">
    <reaction evidence="14">
        <text>D-tagatofuranose 6-phosphate + ATP = D-tagatofuranose 1,6-bisphosphate + ADP + H(+)</text>
        <dbReference type="Rhea" id="RHEA:12420"/>
        <dbReference type="ChEBI" id="CHEBI:15378"/>
        <dbReference type="ChEBI" id="CHEBI:30616"/>
        <dbReference type="ChEBI" id="CHEBI:58694"/>
        <dbReference type="ChEBI" id="CHEBI:58695"/>
        <dbReference type="ChEBI" id="CHEBI:456216"/>
        <dbReference type="EC" id="2.7.1.144"/>
    </reaction>
</comment>
<dbReference type="GO" id="GO:0004747">
    <property type="term" value="F:ribokinase activity"/>
    <property type="evidence" value="ECO:0007669"/>
    <property type="project" value="UniProtKB-UniRule"/>
</dbReference>
<evidence type="ECO:0000256" key="6">
    <source>
        <dbReference type="ARBA" id="ARBA00022723"/>
    </source>
</evidence>
<keyword evidence="17" id="KW-1185">Reference proteome</keyword>
<dbReference type="GO" id="GO:0019303">
    <property type="term" value="P:D-ribose catabolic process"/>
    <property type="evidence" value="ECO:0007669"/>
    <property type="project" value="UniProtKB-UniRule"/>
</dbReference>
<evidence type="ECO:0000256" key="3">
    <source>
        <dbReference type="ARBA" id="ARBA00016943"/>
    </source>
</evidence>
<dbReference type="GO" id="GO:0005988">
    <property type="term" value="P:lactose metabolic process"/>
    <property type="evidence" value="ECO:0007669"/>
    <property type="project" value="UniProtKB-KW"/>
</dbReference>
<dbReference type="Pfam" id="PF00294">
    <property type="entry name" value="PfkB"/>
    <property type="match status" value="1"/>
</dbReference>
<dbReference type="InterPro" id="IPR017583">
    <property type="entry name" value="Tagatose/fructose_Pkinase"/>
</dbReference>
<dbReference type="RefSeq" id="WP_090554012.1">
    <property type="nucleotide sequence ID" value="NZ_FNFP01000007.1"/>
</dbReference>
<feature type="binding site" evidence="13">
    <location>
        <begin position="251"/>
        <end position="252"/>
    </location>
    <ligand>
        <name>ATP</name>
        <dbReference type="ChEBI" id="CHEBI:30616"/>
    </ligand>
</feature>
<keyword evidence="9 13" id="KW-0067">ATP-binding</keyword>
<feature type="binding site" evidence="13">
    <location>
        <position position="184"/>
    </location>
    <ligand>
        <name>ATP</name>
        <dbReference type="ChEBI" id="CHEBI:30616"/>
    </ligand>
</feature>
<evidence type="ECO:0000256" key="10">
    <source>
        <dbReference type="ARBA" id="ARBA00022842"/>
    </source>
</evidence>
<evidence type="ECO:0000256" key="9">
    <source>
        <dbReference type="ARBA" id="ARBA00022840"/>
    </source>
</evidence>
<comment type="pathway">
    <text evidence="14">Carbohydrate metabolism; D-tagatose 6-phosphate degradation; D-glyceraldehyde 3-phosphate and glycerone phosphate from D-tagatose 6-phosphate: step 1/2.</text>
</comment>
<dbReference type="GO" id="GO:0005524">
    <property type="term" value="F:ATP binding"/>
    <property type="evidence" value="ECO:0007669"/>
    <property type="project" value="UniProtKB-UniRule"/>
</dbReference>
<dbReference type="PANTHER" id="PTHR10584">
    <property type="entry name" value="SUGAR KINASE"/>
    <property type="match status" value="1"/>
</dbReference>
<dbReference type="PANTHER" id="PTHR10584:SF166">
    <property type="entry name" value="RIBOKINASE"/>
    <property type="match status" value="1"/>
</dbReference>
<keyword evidence="5 13" id="KW-0808">Transferase</keyword>
<feature type="binding site" evidence="13">
    <location>
        <position position="140"/>
    </location>
    <ligand>
        <name>substrate</name>
    </ligand>
</feature>
<comment type="cofactor">
    <cofactor evidence="13">
        <name>Mg(2+)</name>
        <dbReference type="ChEBI" id="CHEBI:18420"/>
    </cofactor>
    <text evidence="13">Requires a divalent cation, most likely magnesium in vivo, as an electrophilic catalyst to aid phosphoryl group transfer. It is the chelate of the metal and the nucleotide that is the actual substrate.</text>
</comment>
<evidence type="ECO:0000256" key="4">
    <source>
        <dbReference type="ARBA" id="ARBA00022490"/>
    </source>
</evidence>
<evidence type="ECO:0000256" key="8">
    <source>
        <dbReference type="ARBA" id="ARBA00022777"/>
    </source>
</evidence>
<dbReference type="HAMAP" id="MF_01987">
    <property type="entry name" value="Ribokinase"/>
    <property type="match status" value="1"/>
</dbReference>
<protein>
    <recommendedName>
        <fullName evidence="3 13">Ribokinase</fullName>
        <shortName evidence="13">RK</shortName>
        <ecNumber evidence="2 13">2.7.1.15</ecNumber>
    </recommendedName>
</protein>
<dbReference type="PRINTS" id="PR00990">
    <property type="entry name" value="RIBOKINASE"/>
</dbReference>
<dbReference type="PROSITE" id="PS00584">
    <property type="entry name" value="PFKB_KINASES_2"/>
    <property type="match status" value="1"/>
</dbReference>
<dbReference type="GO" id="GO:0009024">
    <property type="term" value="F:tagatose-6-phosphate kinase activity"/>
    <property type="evidence" value="ECO:0007669"/>
    <property type="project" value="UniProtKB-EC"/>
</dbReference>
<dbReference type="PIRSF" id="PIRSF000535">
    <property type="entry name" value="1PFK/6PFK/LacC"/>
    <property type="match status" value="1"/>
</dbReference>
<keyword evidence="8 13" id="KW-0418">Kinase</keyword>
<feature type="binding site" evidence="13">
    <location>
        <position position="285"/>
    </location>
    <ligand>
        <name>K(+)</name>
        <dbReference type="ChEBI" id="CHEBI:29103"/>
    </ligand>
</feature>
<reference evidence="16 17" key="1">
    <citation type="submission" date="2016-10" db="EMBL/GenBank/DDBJ databases">
        <authorList>
            <person name="de Groot N.N."/>
        </authorList>
    </citation>
    <scope>NUCLEOTIDE SEQUENCE [LARGE SCALE GENOMIC DNA]</scope>
    <source>
        <strain evidence="16 17">DSM 18346</strain>
    </source>
</reference>
<feature type="binding site" evidence="13">
    <location>
        <begin position="39"/>
        <end position="43"/>
    </location>
    <ligand>
        <name>substrate</name>
    </ligand>
</feature>
<evidence type="ECO:0000256" key="1">
    <source>
        <dbReference type="ARBA" id="ARBA00005380"/>
    </source>
</evidence>
<keyword evidence="12 13" id="KW-0119">Carbohydrate metabolism</keyword>
<dbReference type="CDD" id="cd01174">
    <property type="entry name" value="ribokinase"/>
    <property type="match status" value="1"/>
</dbReference>
<evidence type="ECO:0000313" key="16">
    <source>
        <dbReference type="EMBL" id="SDL03839.1"/>
    </source>
</evidence>
<dbReference type="AlphaFoldDB" id="A0A1G9GT17"/>
<organism evidence="16 17">
    <name type="scientific">Natronincola ferrireducens</name>
    <dbReference type="NCBI Taxonomy" id="393762"/>
    <lineage>
        <taxon>Bacteria</taxon>
        <taxon>Bacillati</taxon>
        <taxon>Bacillota</taxon>
        <taxon>Clostridia</taxon>
        <taxon>Peptostreptococcales</taxon>
        <taxon>Natronincolaceae</taxon>
        <taxon>Natronincola</taxon>
    </lineage>
</organism>
<evidence type="ECO:0000256" key="5">
    <source>
        <dbReference type="ARBA" id="ARBA00022679"/>
    </source>
</evidence>
<dbReference type="UniPathway" id="UPA00704">
    <property type="reaction ID" value="UER00715"/>
</dbReference>
<comment type="activity regulation">
    <text evidence="13">Activated by a monovalent cation that binds near, but not in, the active site. The most likely occupant of the site in vivo is potassium. Ion binding induces a conformational change that may alter substrate affinity.</text>
</comment>
<sequence>MNNIVVIGSLNMDMVVKVDQIPKVGETVLGGAFKTIPGGKGANQAVAAARLNGNVSMIGRVGRDVFGEELLKNLQQENINTQGVTQDDEETTGIAMINVDKKGNNNIVVAPGANYKCIPQDIDAFENIVATAKVMVLQMEIPMETIEYGIKLAKKYNIKVILNPAPAVAIKKDILEDIYLLTPNETELEVLTGLKVSNEEETKTAAMELIKMGVKRVIVTLGDKGVMLVEKDEEQVIKGYKVKAVDTTAAGDSFTGALAVSLAEGKDLKEAILFANAVAALSVTREGAQTSLPNLEEVKTFIKERK</sequence>
<feature type="binding site" evidence="13">
    <location>
        <position position="276"/>
    </location>
    <ligand>
        <name>ATP</name>
        <dbReference type="ChEBI" id="CHEBI:30616"/>
    </ligand>
</feature>
<dbReference type="InterPro" id="IPR011611">
    <property type="entry name" value="PfkB_dom"/>
</dbReference>
<feature type="binding site" evidence="13">
    <location>
        <position position="248"/>
    </location>
    <ligand>
        <name>K(+)</name>
        <dbReference type="ChEBI" id="CHEBI:29103"/>
    </ligand>
</feature>
<evidence type="ECO:0000256" key="13">
    <source>
        <dbReference type="HAMAP-Rule" id="MF_01987"/>
    </source>
</evidence>
<keyword evidence="14" id="KW-0423">Lactose metabolism</keyword>
<keyword evidence="7 13" id="KW-0547">Nucleotide-binding</keyword>
<accession>A0A1G9GT17</accession>
<dbReference type="GO" id="GO:2001059">
    <property type="term" value="P:D-tagatose 6-phosphate catabolic process"/>
    <property type="evidence" value="ECO:0007669"/>
    <property type="project" value="UniProtKB-UniPathway"/>
</dbReference>
<dbReference type="EC" id="2.7.1.15" evidence="2 13"/>
<evidence type="ECO:0000259" key="15">
    <source>
        <dbReference type="Pfam" id="PF00294"/>
    </source>
</evidence>
<dbReference type="InterPro" id="IPR002173">
    <property type="entry name" value="Carboh/pur_kinase_PfkB_CS"/>
</dbReference>
<proteinExistence type="inferred from homology"/>
<feature type="binding site" evidence="13">
    <location>
        <position position="252"/>
    </location>
    <ligand>
        <name>substrate</name>
    </ligand>
</feature>
<comment type="subcellular location">
    <subcellularLocation>
        <location evidence="13">Cytoplasm</location>
    </subcellularLocation>
</comment>
<dbReference type="UniPathway" id="UPA00916">
    <property type="reaction ID" value="UER00889"/>
</dbReference>
<comment type="catalytic activity">
    <reaction evidence="13">
        <text>D-ribose + ATP = D-ribose 5-phosphate + ADP + H(+)</text>
        <dbReference type="Rhea" id="RHEA:13697"/>
        <dbReference type="ChEBI" id="CHEBI:15378"/>
        <dbReference type="ChEBI" id="CHEBI:30616"/>
        <dbReference type="ChEBI" id="CHEBI:47013"/>
        <dbReference type="ChEBI" id="CHEBI:78346"/>
        <dbReference type="ChEBI" id="CHEBI:456216"/>
        <dbReference type="EC" id="2.7.1.15"/>
    </reaction>
</comment>
<feature type="binding site" evidence="13">
    <location>
        <begin position="220"/>
        <end position="225"/>
    </location>
    <ligand>
        <name>ATP</name>
        <dbReference type="ChEBI" id="CHEBI:30616"/>
    </ligand>
</feature>
<comment type="caution">
    <text evidence="13">Lacks conserved residue(s) required for the propagation of feature annotation.</text>
</comment>
<feature type="binding site" evidence="13">
    <location>
        <position position="287"/>
    </location>
    <ligand>
        <name>K(+)</name>
        <dbReference type="ChEBI" id="CHEBI:29103"/>
    </ligand>
</feature>
<comment type="function">
    <text evidence="13">Catalyzes the phosphorylation of ribose at O-5 in a reaction requiring ATP and magnesium. The resulting D-ribose-5-phosphate can then be used either for sythesis of nucleotides, histidine, and tryptophan, or as a component of the pentose phosphate pathway.</text>
</comment>
<evidence type="ECO:0000256" key="14">
    <source>
        <dbReference type="PIRNR" id="PIRNR000535"/>
    </source>
</evidence>
<feature type="binding site" evidence="13">
    <location>
        <position position="282"/>
    </location>
    <ligand>
        <name>K(+)</name>
        <dbReference type="ChEBI" id="CHEBI:29103"/>
    </ligand>
</feature>
<comment type="similarity">
    <text evidence="14">Belongs to the carbohydrate kinase PfkB family. LacC subfamily.</text>
</comment>
<dbReference type="GO" id="GO:0005829">
    <property type="term" value="C:cytosol"/>
    <property type="evidence" value="ECO:0007669"/>
    <property type="project" value="TreeGrafter"/>
</dbReference>
<keyword evidence="4 13" id="KW-0963">Cytoplasm</keyword>
<feature type="domain" description="Carbohydrate kinase PfkB" evidence="15">
    <location>
        <begin position="1"/>
        <end position="294"/>
    </location>
</feature>
<comment type="subunit">
    <text evidence="13">Homodimer.</text>
</comment>
<dbReference type="InterPro" id="IPR002139">
    <property type="entry name" value="Ribo/fructo_kinase"/>
</dbReference>
<dbReference type="GO" id="GO:0046872">
    <property type="term" value="F:metal ion binding"/>
    <property type="evidence" value="ECO:0007669"/>
    <property type="project" value="UniProtKB-KW"/>
</dbReference>
<feature type="binding site" evidence="13">
    <location>
        <begin position="11"/>
        <end position="13"/>
    </location>
    <ligand>
        <name>substrate</name>
    </ligand>
</feature>
<comment type="similarity">
    <text evidence="1">Belongs to the carbohydrate kinase pfkB family.</text>
</comment>
<dbReference type="FunFam" id="3.40.1190.20:FF:000012">
    <property type="entry name" value="Ribokinase"/>
    <property type="match status" value="1"/>
</dbReference>
<dbReference type="OrthoDB" id="9775849at2"/>
<keyword evidence="10 13" id="KW-0460">Magnesium</keyword>
<dbReference type="SUPFAM" id="SSF53613">
    <property type="entry name" value="Ribokinase-like"/>
    <property type="match status" value="1"/>
</dbReference>
<feature type="binding site" evidence="13">
    <location>
        <position position="291"/>
    </location>
    <ligand>
        <name>K(+)</name>
        <dbReference type="ChEBI" id="CHEBI:29103"/>
    </ligand>
</feature>
<dbReference type="NCBIfam" id="NF008353">
    <property type="entry name" value="PRK11142.1"/>
    <property type="match status" value="1"/>
</dbReference>
<dbReference type="InterPro" id="IPR011877">
    <property type="entry name" value="Ribokinase"/>
</dbReference>
<dbReference type="STRING" id="393762.SAMN05660472_02479"/>
<dbReference type="EMBL" id="FNFP01000007">
    <property type="protein sequence ID" value="SDL03839.1"/>
    <property type="molecule type" value="Genomic_DNA"/>
</dbReference>
<evidence type="ECO:0000256" key="11">
    <source>
        <dbReference type="ARBA" id="ARBA00022958"/>
    </source>
</evidence>
<dbReference type="Gene3D" id="3.40.1190.20">
    <property type="match status" value="1"/>
</dbReference>
<evidence type="ECO:0000256" key="12">
    <source>
        <dbReference type="ARBA" id="ARBA00023277"/>
    </source>
</evidence>